<evidence type="ECO:0000313" key="2">
    <source>
        <dbReference type="EMBL" id="OGN05461.1"/>
    </source>
</evidence>
<gene>
    <name evidence="2" type="ORF">A2746_00130</name>
</gene>
<protein>
    <submittedName>
        <fullName evidence="2">Uncharacterized protein</fullName>
    </submittedName>
</protein>
<organism evidence="2 3">
    <name type="scientific">Candidatus Yanofskybacteria bacterium RIFCSPHIGHO2_01_FULL_44_22</name>
    <dbReference type="NCBI Taxonomy" id="1802669"/>
    <lineage>
        <taxon>Bacteria</taxon>
        <taxon>Candidatus Yanofskyibacteriota</taxon>
    </lineage>
</organism>
<proteinExistence type="predicted"/>
<evidence type="ECO:0000313" key="3">
    <source>
        <dbReference type="Proteomes" id="UP000177419"/>
    </source>
</evidence>
<dbReference type="AlphaFoldDB" id="A0A1F8EX64"/>
<name>A0A1F8EX64_9BACT</name>
<evidence type="ECO:0000256" key="1">
    <source>
        <dbReference type="SAM" id="MobiDB-lite"/>
    </source>
</evidence>
<dbReference type="EMBL" id="MGJJ01000012">
    <property type="protein sequence ID" value="OGN05461.1"/>
    <property type="molecule type" value="Genomic_DNA"/>
</dbReference>
<reference evidence="2 3" key="1">
    <citation type="journal article" date="2016" name="Nat. Commun.">
        <title>Thousands of microbial genomes shed light on interconnected biogeochemical processes in an aquifer system.</title>
        <authorList>
            <person name="Anantharaman K."/>
            <person name="Brown C.T."/>
            <person name="Hug L.A."/>
            <person name="Sharon I."/>
            <person name="Castelle C.J."/>
            <person name="Probst A.J."/>
            <person name="Thomas B.C."/>
            <person name="Singh A."/>
            <person name="Wilkins M.J."/>
            <person name="Karaoz U."/>
            <person name="Brodie E.L."/>
            <person name="Williams K.H."/>
            <person name="Hubbard S.S."/>
            <person name="Banfield J.F."/>
        </authorList>
    </citation>
    <scope>NUCLEOTIDE SEQUENCE [LARGE SCALE GENOMIC DNA]</scope>
</reference>
<comment type="caution">
    <text evidence="2">The sequence shown here is derived from an EMBL/GenBank/DDBJ whole genome shotgun (WGS) entry which is preliminary data.</text>
</comment>
<feature type="region of interest" description="Disordered" evidence="1">
    <location>
        <begin position="1"/>
        <end position="20"/>
    </location>
</feature>
<dbReference type="Proteomes" id="UP000177419">
    <property type="component" value="Unassembled WGS sequence"/>
</dbReference>
<sequence length="107" mass="12119">MSLEKQTPEPSEPQPEKVETFSPTLDGFLEALQQEGVNTLPAEMIRKQLDDTGVAIVTRDYNCGIRISRTGSKFSGGYKYRTWTTNDLENPDHPLSQRFARKDITID</sequence>
<accession>A0A1F8EX64</accession>